<keyword evidence="1" id="KW-0472">Membrane</keyword>
<gene>
    <name evidence="2" type="ORF">CVT26_003363</name>
</gene>
<sequence>MRFGIFGGLSPVQLSLLNPKFDRSSRRPFTSVRATYLFARYFGIITQSITTYLVLSPHLSTIPIPEATCKAWFAFGVGSSASLIAALDFILMLMVYALYRKDWRIGLFLAILFFAHVAVEAFVAQKAVDVTYDPICDATQTPSELIYLGISVWITHLSLGVLTGIKRDIISLGAPVVKRLIRDGAWGIVLICSFFTTVIPYNMNREVAQAHVIFCWPNALISIACCRIIMNMQTLDYVEADDESITSFNVDDSLEALSLESQQSEERIHAS</sequence>
<feature type="transmembrane region" description="Helical" evidence="1">
    <location>
        <begin position="209"/>
        <end position="230"/>
    </location>
</feature>
<evidence type="ECO:0000256" key="1">
    <source>
        <dbReference type="SAM" id="Phobius"/>
    </source>
</evidence>
<evidence type="ECO:0000313" key="3">
    <source>
        <dbReference type="Proteomes" id="UP000284706"/>
    </source>
</evidence>
<dbReference type="AlphaFoldDB" id="A0A409VQM8"/>
<dbReference type="Proteomes" id="UP000284706">
    <property type="component" value="Unassembled WGS sequence"/>
</dbReference>
<accession>A0A409VQM8</accession>
<dbReference type="EMBL" id="NHYE01005593">
    <property type="protein sequence ID" value="PPQ68554.1"/>
    <property type="molecule type" value="Genomic_DNA"/>
</dbReference>
<feature type="transmembrane region" description="Helical" evidence="1">
    <location>
        <begin position="145"/>
        <end position="165"/>
    </location>
</feature>
<keyword evidence="1" id="KW-0812">Transmembrane</keyword>
<feature type="transmembrane region" description="Helical" evidence="1">
    <location>
        <begin position="34"/>
        <end position="55"/>
    </location>
</feature>
<feature type="transmembrane region" description="Helical" evidence="1">
    <location>
        <begin position="185"/>
        <end position="203"/>
    </location>
</feature>
<comment type="caution">
    <text evidence="2">The sequence shown here is derived from an EMBL/GenBank/DDBJ whole genome shotgun (WGS) entry which is preliminary data.</text>
</comment>
<feature type="transmembrane region" description="Helical" evidence="1">
    <location>
        <begin position="105"/>
        <end position="125"/>
    </location>
</feature>
<protein>
    <submittedName>
        <fullName evidence="2">Uncharacterized protein</fullName>
    </submittedName>
</protein>
<organism evidence="2 3">
    <name type="scientific">Gymnopilus dilepis</name>
    <dbReference type="NCBI Taxonomy" id="231916"/>
    <lineage>
        <taxon>Eukaryota</taxon>
        <taxon>Fungi</taxon>
        <taxon>Dikarya</taxon>
        <taxon>Basidiomycota</taxon>
        <taxon>Agaricomycotina</taxon>
        <taxon>Agaricomycetes</taxon>
        <taxon>Agaricomycetidae</taxon>
        <taxon>Agaricales</taxon>
        <taxon>Agaricineae</taxon>
        <taxon>Hymenogastraceae</taxon>
        <taxon>Gymnopilus</taxon>
    </lineage>
</organism>
<reference evidence="2 3" key="1">
    <citation type="journal article" date="2018" name="Evol. Lett.">
        <title>Horizontal gene cluster transfer increased hallucinogenic mushroom diversity.</title>
        <authorList>
            <person name="Reynolds H.T."/>
            <person name="Vijayakumar V."/>
            <person name="Gluck-Thaler E."/>
            <person name="Korotkin H.B."/>
            <person name="Matheny P.B."/>
            <person name="Slot J.C."/>
        </authorList>
    </citation>
    <scope>NUCLEOTIDE SEQUENCE [LARGE SCALE GENOMIC DNA]</scope>
    <source>
        <strain evidence="2 3">SRW20</strain>
    </source>
</reference>
<evidence type="ECO:0000313" key="2">
    <source>
        <dbReference type="EMBL" id="PPQ68554.1"/>
    </source>
</evidence>
<dbReference type="OrthoDB" id="3020506at2759"/>
<name>A0A409VQM8_9AGAR</name>
<feature type="transmembrane region" description="Helical" evidence="1">
    <location>
        <begin position="75"/>
        <end position="98"/>
    </location>
</feature>
<keyword evidence="3" id="KW-1185">Reference proteome</keyword>
<proteinExistence type="predicted"/>
<dbReference type="InParanoid" id="A0A409VQM8"/>
<keyword evidence="1" id="KW-1133">Transmembrane helix</keyword>